<comment type="similarity">
    <text evidence="1">Belongs to the 3-hydroxyacyl-CoA dehydrogenase family.</text>
</comment>
<gene>
    <name evidence="3" type="ORF">Ssi02_07020</name>
</gene>
<organism evidence="3 4">
    <name type="scientific">Sinosporangium siamense</name>
    <dbReference type="NCBI Taxonomy" id="1367973"/>
    <lineage>
        <taxon>Bacteria</taxon>
        <taxon>Bacillati</taxon>
        <taxon>Actinomycetota</taxon>
        <taxon>Actinomycetes</taxon>
        <taxon>Streptosporangiales</taxon>
        <taxon>Streptosporangiaceae</taxon>
        <taxon>Sinosporangium</taxon>
    </lineage>
</organism>
<dbReference type="InterPro" id="IPR036291">
    <property type="entry name" value="NAD(P)-bd_dom_sf"/>
</dbReference>
<name>A0A919RAN7_9ACTN</name>
<dbReference type="Gene3D" id="3.40.50.720">
    <property type="entry name" value="NAD(P)-binding Rossmann-like Domain"/>
    <property type="match status" value="1"/>
</dbReference>
<dbReference type="GO" id="GO:0006635">
    <property type="term" value="P:fatty acid beta-oxidation"/>
    <property type="evidence" value="ECO:0007669"/>
    <property type="project" value="TreeGrafter"/>
</dbReference>
<proteinExistence type="inferred from homology"/>
<dbReference type="InterPro" id="IPR006176">
    <property type="entry name" value="3-OHacyl-CoA_DH_NAD-bd"/>
</dbReference>
<dbReference type="RefSeq" id="WP_204020896.1">
    <property type="nucleotide sequence ID" value="NZ_BOOW01000006.1"/>
</dbReference>
<comment type="caution">
    <text evidence="3">The sequence shown here is derived from an EMBL/GenBank/DDBJ whole genome shotgun (WGS) entry which is preliminary data.</text>
</comment>
<dbReference type="PANTHER" id="PTHR48075">
    <property type="entry name" value="3-HYDROXYACYL-COA DEHYDROGENASE FAMILY PROTEIN"/>
    <property type="match status" value="1"/>
</dbReference>
<dbReference type="PANTHER" id="PTHR48075:SF5">
    <property type="entry name" value="3-HYDROXYBUTYRYL-COA DEHYDROGENASE"/>
    <property type="match status" value="1"/>
</dbReference>
<protein>
    <recommendedName>
        <fullName evidence="2">3-hydroxyacyl-CoA dehydrogenase NAD binding domain-containing protein</fullName>
    </recommendedName>
</protein>
<evidence type="ECO:0000259" key="2">
    <source>
        <dbReference type="Pfam" id="PF02737"/>
    </source>
</evidence>
<dbReference type="Proteomes" id="UP000606172">
    <property type="component" value="Unassembled WGS sequence"/>
</dbReference>
<feature type="domain" description="3-hydroxyacyl-CoA dehydrogenase NAD binding" evidence="2">
    <location>
        <begin position="6"/>
        <end position="74"/>
    </location>
</feature>
<dbReference type="SUPFAM" id="SSF51735">
    <property type="entry name" value="NAD(P)-binding Rossmann-fold domains"/>
    <property type="match status" value="1"/>
</dbReference>
<dbReference type="GO" id="GO:0070403">
    <property type="term" value="F:NAD+ binding"/>
    <property type="evidence" value="ECO:0007669"/>
    <property type="project" value="InterPro"/>
</dbReference>
<reference evidence="3" key="1">
    <citation type="submission" date="2021-01" db="EMBL/GenBank/DDBJ databases">
        <title>Whole genome shotgun sequence of Sinosporangium siamense NBRC 109515.</title>
        <authorList>
            <person name="Komaki H."/>
            <person name="Tamura T."/>
        </authorList>
    </citation>
    <scope>NUCLEOTIDE SEQUENCE</scope>
    <source>
        <strain evidence="3">NBRC 109515</strain>
    </source>
</reference>
<evidence type="ECO:0000256" key="1">
    <source>
        <dbReference type="ARBA" id="ARBA00009463"/>
    </source>
</evidence>
<dbReference type="AlphaFoldDB" id="A0A919RAN7"/>
<dbReference type="Pfam" id="PF02737">
    <property type="entry name" value="3HCDH_N"/>
    <property type="match status" value="1"/>
</dbReference>
<accession>A0A919RAN7</accession>
<dbReference type="GO" id="GO:0008691">
    <property type="term" value="F:3-hydroxybutyryl-CoA dehydrogenase activity"/>
    <property type="evidence" value="ECO:0007669"/>
    <property type="project" value="TreeGrafter"/>
</dbReference>
<sequence length="78" mass="8506">MNIKRVLVVGAGAMGFHIALLCARAGLEVGCCDFASNVLDEAQRKLRERSERDIAKGRVPHDRETDACSRLRFGTCSG</sequence>
<dbReference type="EMBL" id="BOOW01000006">
    <property type="protein sequence ID" value="GII90471.1"/>
    <property type="molecule type" value="Genomic_DNA"/>
</dbReference>
<evidence type="ECO:0000313" key="3">
    <source>
        <dbReference type="EMBL" id="GII90471.1"/>
    </source>
</evidence>
<evidence type="ECO:0000313" key="4">
    <source>
        <dbReference type="Proteomes" id="UP000606172"/>
    </source>
</evidence>
<keyword evidence="4" id="KW-1185">Reference proteome</keyword>